<organism evidence="7 8">
    <name type="scientific">Ramularia collo-cygni</name>
    <dbReference type="NCBI Taxonomy" id="112498"/>
    <lineage>
        <taxon>Eukaryota</taxon>
        <taxon>Fungi</taxon>
        <taxon>Dikarya</taxon>
        <taxon>Ascomycota</taxon>
        <taxon>Pezizomycotina</taxon>
        <taxon>Dothideomycetes</taxon>
        <taxon>Dothideomycetidae</taxon>
        <taxon>Mycosphaerellales</taxon>
        <taxon>Mycosphaerellaceae</taxon>
        <taxon>Ramularia</taxon>
    </lineage>
</organism>
<evidence type="ECO:0000256" key="2">
    <source>
        <dbReference type="ARBA" id="ARBA00004173"/>
    </source>
</evidence>
<dbReference type="AlphaFoldDB" id="A0A2D3UP26"/>
<dbReference type="OrthoDB" id="5578174at2759"/>
<name>A0A2D3UP26_9PEZI</name>
<feature type="region of interest" description="Disordered" evidence="6">
    <location>
        <begin position="395"/>
        <end position="419"/>
    </location>
</feature>
<dbReference type="GO" id="GO:0005634">
    <property type="term" value="C:nucleus"/>
    <property type="evidence" value="ECO:0007669"/>
    <property type="project" value="TreeGrafter"/>
</dbReference>
<evidence type="ECO:0000313" key="8">
    <source>
        <dbReference type="Proteomes" id="UP000225277"/>
    </source>
</evidence>
<evidence type="ECO:0000256" key="3">
    <source>
        <dbReference type="ARBA" id="ARBA00010895"/>
    </source>
</evidence>
<evidence type="ECO:0000313" key="7">
    <source>
        <dbReference type="EMBL" id="CZT16931.1"/>
    </source>
</evidence>
<dbReference type="PANTHER" id="PTHR13475:SF3">
    <property type="entry name" value="NEUGRIN"/>
    <property type="match status" value="1"/>
</dbReference>
<dbReference type="Pfam" id="PF06413">
    <property type="entry name" value="Neugrin"/>
    <property type="match status" value="1"/>
</dbReference>
<comment type="similarity">
    <text evidence="3">Belongs to the RRG9 family.</text>
</comment>
<evidence type="ECO:0000256" key="6">
    <source>
        <dbReference type="SAM" id="MobiDB-lite"/>
    </source>
</evidence>
<dbReference type="Proteomes" id="UP000225277">
    <property type="component" value="Unassembled WGS sequence"/>
</dbReference>
<dbReference type="RefSeq" id="XP_023623824.1">
    <property type="nucleotide sequence ID" value="XM_023768056.1"/>
</dbReference>
<comment type="subcellular location">
    <subcellularLocation>
        <location evidence="2">Mitochondrion</location>
    </subcellularLocation>
</comment>
<evidence type="ECO:0000256" key="5">
    <source>
        <dbReference type="ARBA" id="ARBA00022946"/>
    </source>
</evidence>
<dbReference type="InterPro" id="IPR010487">
    <property type="entry name" value="NGRN/Rrg9"/>
</dbReference>
<dbReference type="GeneID" id="35597978"/>
<protein>
    <recommendedName>
        <fullName evidence="4">Required for respiratory growth protein 9, mitochondrial</fullName>
    </recommendedName>
</protein>
<dbReference type="EMBL" id="FJUY01000003">
    <property type="protein sequence ID" value="CZT16931.1"/>
    <property type="molecule type" value="Genomic_DNA"/>
</dbReference>
<feature type="region of interest" description="Disordered" evidence="6">
    <location>
        <begin position="186"/>
        <end position="211"/>
    </location>
</feature>
<evidence type="ECO:0000256" key="4">
    <source>
        <dbReference type="ARBA" id="ARBA00013566"/>
    </source>
</evidence>
<feature type="region of interest" description="Disordered" evidence="6">
    <location>
        <begin position="239"/>
        <end position="291"/>
    </location>
</feature>
<proteinExistence type="inferred from homology"/>
<dbReference type="PANTHER" id="PTHR13475">
    <property type="entry name" value="NEUGRIN"/>
    <property type="match status" value="1"/>
</dbReference>
<keyword evidence="5" id="KW-0809">Transit peptide</keyword>
<feature type="region of interest" description="Disordered" evidence="6">
    <location>
        <begin position="82"/>
        <end position="105"/>
    </location>
</feature>
<gene>
    <name evidence="7" type="ORF">RCC_02765</name>
</gene>
<keyword evidence="8" id="KW-1185">Reference proteome</keyword>
<sequence>MYRCMCSCSTRALEAFVADIAGINIKSRPRAVHRATRALHSGLQTDRTVDSISLQRPVSDSSASDLRMIELAPVLEPVSNKVETERLPAEKGDGNADASSTRTKAENRMLRKLKRIQGGAHNKHGSDSGKLVDQVQSMLQKIEESPEILGGLVKVKKEEPAKTEKNKVRRGRSFDGKAKWVKGKQERFNGRSTKVRKEGSKGPSGKARKESIMEHNANLRAGEETVDVGDEATWEHVQDEWTEQPKWQPIEARETTQTTRGGKNAGKKHDVDDSPSKEDAPAKPQEPWGIQKSALERKFGQKGWQPRKRLSPDTLSGIRALHASNPTIYNVEMLRDHFKITPEAIRRILKSKWQPSTEEIEDRMKRWEKRGVKKWSEMAEQGQKPPKKWRMLGVPNPKLGQKKEWNSNSGVAKKEKTEERIVREEGLLAKSRRLEKAQRARFTESLTGRIL</sequence>
<evidence type="ECO:0000256" key="1">
    <source>
        <dbReference type="ARBA" id="ARBA00003548"/>
    </source>
</evidence>
<dbReference type="STRING" id="112498.A0A2D3UP26"/>
<comment type="function">
    <text evidence="1">Required for respiratory activity and maintenance and expression of the mitochondrial genome.</text>
</comment>
<feature type="compositionally biased region" description="Basic and acidic residues" evidence="6">
    <location>
        <begin position="267"/>
        <end position="281"/>
    </location>
</feature>
<reference evidence="7 8" key="1">
    <citation type="submission" date="2016-03" db="EMBL/GenBank/DDBJ databases">
        <authorList>
            <person name="Ploux O."/>
        </authorList>
    </citation>
    <scope>NUCLEOTIDE SEQUENCE [LARGE SCALE GENOMIC DNA]</scope>
    <source>
        <strain evidence="7 8">URUG2</strain>
    </source>
</reference>
<dbReference type="GO" id="GO:0005739">
    <property type="term" value="C:mitochondrion"/>
    <property type="evidence" value="ECO:0007669"/>
    <property type="project" value="UniProtKB-SubCell"/>
</dbReference>
<feature type="compositionally biased region" description="Basic and acidic residues" evidence="6">
    <location>
        <begin position="82"/>
        <end position="94"/>
    </location>
</feature>
<feature type="compositionally biased region" description="Basic and acidic residues" evidence="6">
    <location>
        <begin position="186"/>
        <end position="200"/>
    </location>
</feature>
<accession>A0A2D3UP26</accession>